<dbReference type="OrthoDB" id="245563at2759"/>
<proteinExistence type="predicted"/>
<reference evidence="2" key="1">
    <citation type="journal article" date="2018" name="Nat. Microbiol.">
        <title>Leveraging single-cell genomics to expand the fungal tree of life.</title>
        <authorList>
            <person name="Ahrendt S.R."/>
            <person name="Quandt C.A."/>
            <person name="Ciobanu D."/>
            <person name="Clum A."/>
            <person name="Salamov A."/>
            <person name="Andreopoulos B."/>
            <person name="Cheng J.F."/>
            <person name="Woyke T."/>
            <person name="Pelin A."/>
            <person name="Henrissat B."/>
            <person name="Reynolds N.K."/>
            <person name="Benny G.L."/>
            <person name="Smith M.E."/>
            <person name="James T.Y."/>
            <person name="Grigoriev I.V."/>
        </authorList>
    </citation>
    <scope>NUCLEOTIDE SEQUENCE [LARGE SCALE GENOMIC DNA]</scope>
</reference>
<protein>
    <submittedName>
        <fullName evidence="1">Uncharacterized protein</fullName>
    </submittedName>
</protein>
<dbReference type="Proteomes" id="UP000269721">
    <property type="component" value="Unassembled WGS sequence"/>
</dbReference>
<dbReference type="EMBL" id="KZ994855">
    <property type="protein sequence ID" value="RKO91903.1"/>
    <property type="molecule type" value="Genomic_DNA"/>
</dbReference>
<dbReference type="InterPro" id="IPR036397">
    <property type="entry name" value="RNaseH_sf"/>
</dbReference>
<dbReference type="InterPro" id="IPR012337">
    <property type="entry name" value="RNaseH-like_sf"/>
</dbReference>
<dbReference type="AlphaFoldDB" id="A0A4P9WJ06"/>
<evidence type="ECO:0000313" key="2">
    <source>
        <dbReference type="Proteomes" id="UP000269721"/>
    </source>
</evidence>
<sequence length="396" mass="44099">MTDLYDYYAADPSLNAHTGVSELYGYRLVHVDGSCLENGAPNARAAMGLFYGHDNPLNAAVPYLLANPTNNASEDAPKIASGRRFNAEAWAFYDTALQQLRDIGIEMILLKVKGHDTTLENQEADRLARQDLIANHLKLHIHNVNPLLAMTTTEVDKSKLCEPVSDNALPGSLSSVTKLADNTNIFRRIDVMSLSIYNRDASTFKEITDEVVCHERVVPEGVFVGDVDAMTIQSLANNLIPVQNMSMESKPLIEQTELLRVPSYDAIRPMFHFAVGGTKTVWCGPGFAIFNASAATMMIDTDKHMMNQNFNTPGRPYNKIVRGVRVIGMKFAFYKATFSEEYMMQLGDGFPYAKVLIFHYPSSNNSQSHFGMDYSNPLDRKIIVSMMLAVQYVVSK</sequence>
<evidence type="ECO:0000313" key="1">
    <source>
        <dbReference type="EMBL" id="RKO91903.1"/>
    </source>
</evidence>
<gene>
    <name evidence="1" type="ORF">BDK51DRAFT_52515</name>
</gene>
<dbReference type="Gene3D" id="3.30.420.10">
    <property type="entry name" value="Ribonuclease H-like superfamily/Ribonuclease H"/>
    <property type="match status" value="1"/>
</dbReference>
<dbReference type="SUPFAM" id="SSF53098">
    <property type="entry name" value="Ribonuclease H-like"/>
    <property type="match status" value="1"/>
</dbReference>
<organism evidence="1 2">
    <name type="scientific">Blyttiomyces helicus</name>
    <dbReference type="NCBI Taxonomy" id="388810"/>
    <lineage>
        <taxon>Eukaryota</taxon>
        <taxon>Fungi</taxon>
        <taxon>Fungi incertae sedis</taxon>
        <taxon>Chytridiomycota</taxon>
        <taxon>Chytridiomycota incertae sedis</taxon>
        <taxon>Chytridiomycetes</taxon>
        <taxon>Chytridiomycetes incertae sedis</taxon>
        <taxon>Blyttiomyces</taxon>
    </lineage>
</organism>
<keyword evidence="2" id="KW-1185">Reference proteome</keyword>
<name>A0A4P9WJ06_9FUNG</name>
<accession>A0A4P9WJ06</accession>
<dbReference type="GO" id="GO:0003676">
    <property type="term" value="F:nucleic acid binding"/>
    <property type="evidence" value="ECO:0007669"/>
    <property type="project" value="InterPro"/>
</dbReference>